<evidence type="ECO:0000256" key="3">
    <source>
        <dbReference type="ARBA" id="ARBA00022989"/>
    </source>
</evidence>
<feature type="transmembrane region" description="Helical" evidence="6">
    <location>
        <begin position="242"/>
        <end position="263"/>
    </location>
</feature>
<evidence type="ECO:0000256" key="2">
    <source>
        <dbReference type="ARBA" id="ARBA00022692"/>
    </source>
</evidence>
<dbReference type="Pfam" id="PF12698">
    <property type="entry name" value="ABC2_membrane_3"/>
    <property type="match status" value="1"/>
</dbReference>
<comment type="subcellular location">
    <subcellularLocation>
        <location evidence="1">Membrane</location>
        <topology evidence="1">Multi-pass membrane protein</topology>
    </subcellularLocation>
</comment>
<dbReference type="Proteomes" id="UP000477070">
    <property type="component" value="Unassembled WGS sequence"/>
</dbReference>
<dbReference type="GO" id="GO:0140359">
    <property type="term" value="F:ABC-type transporter activity"/>
    <property type="evidence" value="ECO:0007669"/>
    <property type="project" value="InterPro"/>
</dbReference>
<feature type="region of interest" description="Disordered" evidence="5">
    <location>
        <begin position="159"/>
        <end position="189"/>
    </location>
</feature>
<dbReference type="InterPro" id="IPR013525">
    <property type="entry name" value="ABC2_TM"/>
</dbReference>
<reference evidence="9" key="3">
    <citation type="submission" date="2018-04" db="EMBL/GenBank/DDBJ databases">
        <authorList>
            <person name="Sheh A."/>
            <person name="Shen Z."/>
            <person name="Mannion A.J."/>
            <person name="Fox J.G."/>
        </authorList>
    </citation>
    <scope>NUCLEOTIDE SEQUENCE</scope>
    <source>
        <strain evidence="9">MIT 97-6194</strain>
    </source>
</reference>
<evidence type="ECO:0000259" key="7">
    <source>
        <dbReference type="Pfam" id="PF12698"/>
    </source>
</evidence>
<evidence type="ECO:0000256" key="4">
    <source>
        <dbReference type="ARBA" id="ARBA00023136"/>
    </source>
</evidence>
<dbReference type="AlphaFoldDB" id="A0A347W0C6"/>
<keyword evidence="10" id="KW-1185">Reference proteome</keyword>
<evidence type="ECO:0000313" key="9">
    <source>
        <dbReference type="EMBL" id="TLD94137.1"/>
    </source>
</evidence>
<evidence type="ECO:0000256" key="6">
    <source>
        <dbReference type="SAM" id="Phobius"/>
    </source>
</evidence>
<protein>
    <submittedName>
        <fullName evidence="8">ABC transporter permease</fullName>
    </submittedName>
</protein>
<dbReference type="GO" id="GO:0016020">
    <property type="term" value="C:membrane"/>
    <property type="evidence" value="ECO:0007669"/>
    <property type="project" value="UniProtKB-SubCell"/>
</dbReference>
<feature type="domain" description="ABC-2 type transporter transmembrane" evidence="7">
    <location>
        <begin position="204"/>
        <end position="349"/>
    </location>
</feature>
<feature type="transmembrane region" description="Helical" evidence="6">
    <location>
        <begin position="211"/>
        <end position="230"/>
    </location>
</feature>
<comment type="caution">
    <text evidence="9">The sequence shown here is derived from an EMBL/GenBank/DDBJ whole genome shotgun (WGS) entry which is preliminary data.</text>
</comment>
<reference evidence="9 10" key="1">
    <citation type="journal article" date="2014" name="Genome Announc.">
        <title>Draft genome sequences of eight enterohepatic helicobacter species isolated from both laboratory and wild rodents.</title>
        <authorList>
            <person name="Sheh A."/>
            <person name="Shen Z."/>
            <person name="Fox J.G."/>
        </authorList>
    </citation>
    <scope>NUCLEOTIDE SEQUENCE [LARGE SCALE GENOMIC DNA]</scope>
    <source>
        <strain evidence="9 10">MIT 97-6194</strain>
    </source>
</reference>
<evidence type="ECO:0000256" key="1">
    <source>
        <dbReference type="ARBA" id="ARBA00004141"/>
    </source>
</evidence>
<feature type="transmembrane region" description="Helical" evidence="6">
    <location>
        <begin position="332"/>
        <end position="351"/>
    </location>
</feature>
<name>A0A347W0C6_9HELI</name>
<sequence length="361" mass="41005">MIQSAGQNILRKKILGNLKDSRGLDSNIYNLGDSKNYIESNSQNIIESNKQDSKDSNNLVKVIESASQDSNKITESNLRNSLDSNNKAKMIESNSQDSINSNNQDSIDSKNIIESNYQDSNKMIESNSQNLQDYKNLDSQKSIESSSQYLQDSNNIIESNSQNNIDSNISQNLNSKKDSNIESNSQNSKNAPNELPYFIKAPIFHLISARIFTFSILYVLLFLIYFGVFFKVYGINTTANSFEFWCFALMFIMGTASFGVMLGTFMYSKSLPTQIILLSSMPLVFMMGFIYPIMLLPQVLQTLIQIVPAYHGINGFLRLNQMSDTLNAIMPHFYALFAIFWICFGISYYRYKKTRNAMQLA</sequence>
<keyword evidence="3 6" id="KW-1133">Transmembrane helix</keyword>
<evidence type="ECO:0000313" key="10">
    <source>
        <dbReference type="Proteomes" id="UP000029714"/>
    </source>
</evidence>
<proteinExistence type="predicted"/>
<feature type="region of interest" description="Disordered" evidence="5">
    <location>
        <begin position="67"/>
        <end position="86"/>
    </location>
</feature>
<dbReference type="SUPFAM" id="SSF103473">
    <property type="entry name" value="MFS general substrate transporter"/>
    <property type="match status" value="1"/>
</dbReference>
<accession>A0A347W0C6</accession>
<reference evidence="9 10" key="2">
    <citation type="journal article" date="2016" name="Infect. Immun.">
        <title>Helicobacter saguini, a Novel Helicobacter Isolated from Cotton-Top Tamarins with Ulcerative Colitis, Has Proinflammatory Properties and Induces Typhlocolitis and Dysplasia in Gnotobiotic IL-10-/- Mice.</title>
        <authorList>
            <person name="Shen Z."/>
            <person name="Mannion A."/>
            <person name="Whary M.T."/>
            <person name="Muthupalani S."/>
            <person name="Sheh A."/>
            <person name="Feng Y."/>
            <person name="Gong G."/>
            <person name="Vandamme P."/>
            <person name="Holcombe H.R."/>
            <person name="Paster B.J."/>
            <person name="Fox J.G."/>
        </authorList>
    </citation>
    <scope>NUCLEOTIDE SEQUENCE [LARGE SCALE GENOMIC DNA]</scope>
    <source>
        <strain evidence="9 10">MIT 97-6194</strain>
    </source>
</reference>
<feature type="compositionally biased region" description="Low complexity" evidence="5">
    <location>
        <begin position="159"/>
        <end position="174"/>
    </location>
</feature>
<evidence type="ECO:0000256" key="5">
    <source>
        <dbReference type="SAM" id="MobiDB-lite"/>
    </source>
</evidence>
<dbReference type="InterPro" id="IPR036259">
    <property type="entry name" value="MFS_trans_sf"/>
</dbReference>
<gene>
    <name evidence="8" type="ORF">DCO61_02745</name>
    <name evidence="9" type="ORF">LS64_007375</name>
</gene>
<evidence type="ECO:0000313" key="8">
    <source>
        <dbReference type="EMBL" id="MWV68971.1"/>
    </source>
</evidence>
<feature type="transmembrane region" description="Helical" evidence="6">
    <location>
        <begin position="275"/>
        <end position="294"/>
    </location>
</feature>
<evidence type="ECO:0000313" key="11">
    <source>
        <dbReference type="Proteomes" id="UP000477070"/>
    </source>
</evidence>
<keyword evidence="4 6" id="KW-0472">Membrane</keyword>
<dbReference type="Proteomes" id="UP000029714">
    <property type="component" value="Unassembled WGS sequence"/>
</dbReference>
<reference evidence="8 11" key="4">
    <citation type="submission" date="2019-12" db="EMBL/GenBank/DDBJ databases">
        <title>Multi-Generational Helicobacter saguini Isolates.</title>
        <authorList>
            <person name="Mannion A."/>
            <person name="Shen Z."/>
            <person name="Fox J.G."/>
        </authorList>
    </citation>
    <scope>NUCLEOTIDE SEQUENCE [LARGE SCALE GENOMIC DNA]</scope>
    <source>
        <strain evidence="8">16-048</strain>
        <strain evidence="11">16-048 (F4)</strain>
    </source>
</reference>
<keyword evidence="2 6" id="KW-0812">Transmembrane</keyword>
<dbReference type="OrthoDB" id="9811522at2"/>
<organism evidence="9 10">
    <name type="scientific">Helicobacter saguini</name>
    <dbReference type="NCBI Taxonomy" id="1548018"/>
    <lineage>
        <taxon>Bacteria</taxon>
        <taxon>Pseudomonadati</taxon>
        <taxon>Campylobacterota</taxon>
        <taxon>Epsilonproteobacteria</taxon>
        <taxon>Campylobacterales</taxon>
        <taxon>Helicobacteraceae</taxon>
        <taxon>Helicobacter</taxon>
    </lineage>
</organism>
<dbReference type="EMBL" id="JRMP02000010">
    <property type="protein sequence ID" value="TLD94137.1"/>
    <property type="molecule type" value="Genomic_DNA"/>
</dbReference>
<dbReference type="EMBL" id="QBIU01000001">
    <property type="protein sequence ID" value="MWV68971.1"/>
    <property type="molecule type" value="Genomic_DNA"/>
</dbReference>